<accession>A0A0S2F868</accession>
<name>A0A0S2F868_LYSAN</name>
<organism evidence="1 2">
    <name type="scientific">Lysobacter antibioticus</name>
    <dbReference type="NCBI Taxonomy" id="84531"/>
    <lineage>
        <taxon>Bacteria</taxon>
        <taxon>Pseudomonadati</taxon>
        <taxon>Pseudomonadota</taxon>
        <taxon>Gammaproteobacteria</taxon>
        <taxon>Lysobacterales</taxon>
        <taxon>Lysobacteraceae</taxon>
        <taxon>Lysobacter</taxon>
    </lineage>
</organism>
<proteinExistence type="predicted"/>
<dbReference type="AlphaFoldDB" id="A0A0S2F868"/>
<keyword evidence="2" id="KW-1185">Reference proteome</keyword>
<dbReference type="KEGG" id="lab:LA76x_1509"/>
<gene>
    <name evidence="1" type="ORF">LA76x_1509</name>
</gene>
<dbReference type="Proteomes" id="UP000060787">
    <property type="component" value="Chromosome"/>
</dbReference>
<dbReference type="EMBL" id="CP011129">
    <property type="protein sequence ID" value="ALN79665.1"/>
    <property type="molecule type" value="Genomic_DNA"/>
</dbReference>
<dbReference type="PATRIC" id="fig|84531.8.peg.1538"/>
<reference evidence="1 2" key="1">
    <citation type="journal article" date="2015" name="BMC Genomics">
        <title>Comparative genomics and metabolic profiling of the genus Lysobacter.</title>
        <authorList>
            <person name="de Bruijn I."/>
            <person name="Cheng X."/>
            <person name="de Jager V."/>
            <person name="Exposito R.G."/>
            <person name="Watrous J."/>
            <person name="Patel N."/>
            <person name="Postma J."/>
            <person name="Dorrestein P.C."/>
            <person name="Kobayashi D."/>
            <person name="Raaijmakers J.M."/>
        </authorList>
    </citation>
    <scope>NUCLEOTIDE SEQUENCE [LARGE SCALE GENOMIC DNA]</scope>
    <source>
        <strain evidence="1 2">76</strain>
    </source>
</reference>
<sequence>MWAMPALATPPVIVEAPSCAHRKLDTVEIEAGSRVSEGTIDRMPTAVSYRLAFNRLAEVAQEKGANAVVLRGHRATYFTRDGRRSKQAVHVQLRGAAIFIEGDPADCAMKLVSPRDYATRHDDPRIVETPSTQAYDD</sequence>
<evidence type="ECO:0000313" key="1">
    <source>
        <dbReference type="EMBL" id="ALN79665.1"/>
    </source>
</evidence>
<evidence type="ECO:0000313" key="2">
    <source>
        <dbReference type="Proteomes" id="UP000060787"/>
    </source>
</evidence>
<protein>
    <submittedName>
        <fullName evidence="1">Uncharacterized protein</fullName>
    </submittedName>
</protein>